<reference evidence="3" key="1">
    <citation type="submission" date="2023-06" db="EMBL/GenBank/DDBJ databases">
        <authorList>
            <person name="Delattre M."/>
        </authorList>
    </citation>
    <scope>NUCLEOTIDE SEQUENCE</scope>
    <source>
        <strain evidence="3">AF72</strain>
    </source>
</reference>
<proteinExistence type="predicted"/>
<dbReference type="AlphaFoldDB" id="A0AA36G243"/>
<dbReference type="SUPFAM" id="SSF48097">
    <property type="entry name" value="Regulator of G-protein signaling, RGS"/>
    <property type="match status" value="2"/>
</dbReference>
<sequence length="464" mass="52869">MNGRVNSFLQKIRSKGKTSVDLDDIAASTSRNVTESEARNESDSLRIPNLAYNVEVLLSDTSALSFFINFMDSCDKLNLVKFWMHVDGFRASIVNISDASRATAEQMCFLDAKHIFGKYLDEESPTSIGLPKKIYARVASVIESGRFDPRCFDEAQSFVKDLFELRYHPEFMNSIYYKKHELDVLTREECPLMHILRVEPLLAGFLERMVEVGEQNLVEMILAVDTWESQWPDTVESEVLDDAMAIYDRYFSMQAERSRIALSDENRMALEARICTDSGRPQRDAFKAQKYAALLYLEEKYLHPFRQSPVFAEYISDLTNTIANTIELPRIGGKIQRSRDDSLDRSSGRDSLPALLTNHLQNPRTMGAAEDHNSHSSETNPYSSQQNLTPVKKSGGLAEIDSMGRYTPLYDTSFTMERENAQSKLKMKLRRYLDKSSLREEELAEEVARTIIADIQTMVDSAAQ</sequence>
<dbReference type="GO" id="GO:0005739">
    <property type="term" value="C:mitochondrion"/>
    <property type="evidence" value="ECO:0007669"/>
    <property type="project" value="TreeGrafter"/>
</dbReference>
<dbReference type="Proteomes" id="UP001177023">
    <property type="component" value="Unassembled WGS sequence"/>
</dbReference>
<dbReference type="EMBL" id="CATQJA010002293">
    <property type="protein sequence ID" value="CAJ0570342.1"/>
    <property type="molecule type" value="Genomic_DNA"/>
</dbReference>
<dbReference type="InterPro" id="IPR036305">
    <property type="entry name" value="RGS_sf"/>
</dbReference>
<comment type="caution">
    <text evidence="3">The sequence shown here is derived from an EMBL/GenBank/DDBJ whole genome shotgun (WGS) entry which is preliminary data.</text>
</comment>
<dbReference type="SMART" id="SM00315">
    <property type="entry name" value="RGS"/>
    <property type="match status" value="2"/>
</dbReference>
<dbReference type="InterPro" id="IPR052246">
    <property type="entry name" value="Cell_Polariz_PKAAnc"/>
</dbReference>
<organism evidence="3 4">
    <name type="scientific">Mesorhabditis spiculigera</name>
    <dbReference type="NCBI Taxonomy" id="96644"/>
    <lineage>
        <taxon>Eukaryota</taxon>
        <taxon>Metazoa</taxon>
        <taxon>Ecdysozoa</taxon>
        <taxon>Nematoda</taxon>
        <taxon>Chromadorea</taxon>
        <taxon>Rhabditida</taxon>
        <taxon>Rhabditina</taxon>
        <taxon>Rhabditomorpha</taxon>
        <taxon>Rhabditoidea</taxon>
        <taxon>Rhabditidae</taxon>
        <taxon>Mesorhabditinae</taxon>
        <taxon>Mesorhabditis</taxon>
    </lineage>
</organism>
<accession>A0AA36G243</accession>
<feature type="compositionally biased region" description="Polar residues" evidence="1">
    <location>
        <begin position="376"/>
        <end position="389"/>
    </location>
</feature>
<dbReference type="PANTHER" id="PTHR13155:SF1">
    <property type="entry name" value="A-KINASE ANCHOR PROTEIN 10, MITOCHONDRIAL"/>
    <property type="match status" value="1"/>
</dbReference>
<keyword evidence="4" id="KW-1185">Reference proteome</keyword>
<dbReference type="GO" id="GO:0008104">
    <property type="term" value="P:intracellular protein localization"/>
    <property type="evidence" value="ECO:0007669"/>
    <property type="project" value="TreeGrafter"/>
</dbReference>
<evidence type="ECO:0000313" key="4">
    <source>
        <dbReference type="Proteomes" id="UP001177023"/>
    </source>
</evidence>
<evidence type="ECO:0000256" key="1">
    <source>
        <dbReference type="SAM" id="MobiDB-lite"/>
    </source>
</evidence>
<dbReference type="Gene3D" id="1.10.167.10">
    <property type="entry name" value="Regulator of G-protein Signalling 4, domain 2"/>
    <property type="match status" value="2"/>
</dbReference>
<evidence type="ECO:0000259" key="2">
    <source>
        <dbReference type="PROSITE" id="PS50132"/>
    </source>
</evidence>
<dbReference type="Pfam" id="PF00615">
    <property type="entry name" value="RGS"/>
    <property type="match status" value="2"/>
</dbReference>
<dbReference type="PROSITE" id="PS50132">
    <property type="entry name" value="RGS"/>
    <property type="match status" value="2"/>
</dbReference>
<feature type="domain" description="RGS" evidence="2">
    <location>
        <begin position="201"/>
        <end position="315"/>
    </location>
</feature>
<feature type="non-terminal residue" evidence="3">
    <location>
        <position position="1"/>
    </location>
</feature>
<dbReference type="PANTHER" id="PTHR13155">
    <property type="entry name" value="A-KINASE ANCHOR PROTEINS"/>
    <property type="match status" value="1"/>
</dbReference>
<evidence type="ECO:0000313" key="3">
    <source>
        <dbReference type="EMBL" id="CAJ0570342.1"/>
    </source>
</evidence>
<feature type="region of interest" description="Disordered" evidence="1">
    <location>
        <begin position="365"/>
        <end position="390"/>
    </location>
</feature>
<gene>
    <name evidence="3" type="ORF">MSPICULIGERA_LOCUS8784</name>
</gene>
<dbReference type="InterPro" id="IPR044926">
    <property type="entry name" value="RGS_subdomain_2"/>
</dbReference>
<dbReference type="GO" id="GO:0005886">
    <property type="term" value="C:plasma membrane"/>
    <property type="evidence" value="ECO:0007669"/>
    <property type="project" value="TreeGrafter"/>
</dbReference>
<dbReference type="InterPro" id="IPR016137">
    <property type="entry name" value="RGS"/>
</dbReference>
<feature type="domain" description="RGS" evidence="2">
    <location>
        <begin position="53"/>
        <end position="179"/>
    </location>
</feature>
<protein>
    <recommendedName>
        <fullName evidence="2">RGS domain-containing protein</fullName>
    </recommendedName>
</protein>
<name>A0AA36G243_9BILA</name>